<evidence type="ECO:0000259" key="6">
    <source>
        <dbReference type="Pfam" id="PF00496"/>
    </source>
</evidence>
<dbReference type="Proteomes" id="UP000187891">
    <property type="component" value="Unassembled WGS sequence"/>
</dbReference>
<evidence type="ECO:0000256" key="3">
    <source>
        <dbReference type="ARBA" id="ARBA00022448"/>
    </source>
</evidence>
<dbReference type="Gene3D" id="3.10.105.10">
    <property type="entry name" value="Dipeptide-binding Protein, Domain 3"/>
    <property type="match status" value="1"/>
</dbReference>
<dbReference type="InterPro" id="IPR039424">
    <property type="entry name" value="SBP_5"/>
</dbReference>
<feature type="domain" description="Solute-binding protein family 5" evidence="6">
    <location>
        <begin position="87"/>
        <end position="440"/>
    </location>
</feature>
<protein>
    <submittedName>
        <fullName evidence="7">Putative D,D-dipeptide-binding periplasmic protein DdpA</fullName>
    </submittedName>
</protein>
<dbReference type="InterPro" id="IPR030678">
    <property type="entry name" value="Peptide/Ni-bd"/>
</dbReference>
<keyword evidence="3" id="KW-0813">Transport</keyword>
<accession>A0A1R3TPG4</accession>
<dbReference type="STRING" id="1907666.DSM25559_1271"/>
<proteinExistence type="inferred from homology"/>
<dbReference type="GO" id="GO:1904680">
    <property type="term" value="F:peptide transmembrane transporter activity"/>
    <property type="evidence" value="ECO:0007669"/>
    <property type="project" value="TreeGrafter"/>
</dbReference>
<reference evidence="8" key="1">
    <citation type="submission" date="2016-10" db="EMBL/GenBank/DDBJ databases">
        <authorList>
            <person name="Wibberg D."/>
        </authorList>
    </citation>
    <scope>NUCLEOTIDE SEQUENCE [LARGE SCALE GENOMIC DNA]</scope>
</reference>
<dbReference type="PANTHER" id="PTHR30290:SF10">
    <property type="entry name" value="PERIPLASMIC OLIGOPEPTIDE-BINDING PROTEIN-RELATED"/>
    <property type="match status" value="1"/>
</dbReference>
<comment type="similarity">
    <text evidence="2">Belongs to the bacterial solute-binding protein 5 family.</text>
</comment>
<dbReference type="PIRSF" id="PIRSF002741">
    <property type="entry name" value="MppA"/>
    <property type="match status" value="1"/>
</dbReference>
<dbReference type="InterPro" id="IPR000914">
    <property type="entry name" value="SBP_5_dom"/>
</dbReference>
<dbReference type="Pfam" id="PF00496">
    <property type="entry name" value="SBP_bac_5"/>
    <property type="match status" value="1"/>
</dbReference>
<dbReference type="CDD" id="cd00995">
    <property type="entry name" value="PBP2_NikA_DppA_OppA_like"/>
    <property type="match status" value="1"/>
</dbReference>
<dbReference type="EMBL" id="FMUE01000002">
    <property type="protein sequence ID" value="SCX14021.1"/>
    <property type="molecule type" value="Genomic_DNA"/>
</dbReference>
<evidence type="ECO:0000313" key="7">
    <source>
        <dbReference type="EMBL" id="SCX14021.1"/>
    </source>
</evidence>
<feature type="chain" id="PRO_5012977991" evidence="5">
    <location>
        <begin position="36"/>
        <end position="532"/>
    </location>
</feature>
<keyword evidence="4 5" id="KW-0732">Signal</keyword>
<dbReference type="InterPro" id="IPR023765">
    <property type="entry name" value="SBP_5_CS"/>
</dbReference>
<evidence type="ECO:0000256" key="5">
    <source>
        <dbReference type="SAM" id="SignalP"/>
    </source>
</evidence>
<dbReference type="PROSITE" id="PS01040">
    <property type="entry name" value="SBP_BACTERIAL_5"/>
    <property type="match status" value="1"/>
</dbReference>
<dbReference type="Gene3D" id="3.90.76.10">
    <property type="entry name" value="Dipeptide-binding Protein, Domain 1"/>
    <property type="match status" value="1"/>
</dbReference>
<feature type="signal peptide" evidence="5">
    <location>
        <begin position="1"/>
        <end position="35"/>
    </location>
</feature>
<dbReference type="GO" id="GO:0015833">
    <property type="term" value="P:peptide transport"/>
    <property type="evidence" value="ECO:0007669"/>
    <property type="project" value="TreeGrafter"/>
</dbReference>
<comment type="subcellular location">
    <subcellularLocation>
        <location evidence="1">Periplasm</location>
    </subcellularLocation>
</comment>
<dbReference type="Gene3D" id="3.40.190.10">
    <property type="entry name" value="Periplasmic binding protein-like II"/>
    <property type="match status" value="1"/>
</dbReference>
<organism evidence="7 8">
    <name type="scientific">Agrobacterium rosae</name>
    <dbReference type="NCBI Taxonomy" id="1972867"/>
    <lineage>
        <taxon>Bacteria</taxon>
        <taxon>Pseudomonadati</taxon>
        <taxon>Pseudomonadota</taxon>
        <taxon>Alphaproteobacteria</taxon>
        <taxon>Hyphomicrobiales</taxon>
        <taxon>Rhizobiaceae</taxon>
        <taxon>Rhizobium/Agrobacterium group</taxon>
        <taxon>Agrobacterium</taxon>
    </lineage>
</organism>
<sequence length="532" mass="57792">MPRSDRERVLPMKLFKGLAAAAFVALPLFAGAANAQSNDPLKTLVIAVPSDPVSLEPGTNKAEPVGSEIILNVFDTLVAWTAPDFNELEGRLASSWTVSADGKEFDFKIREGVKFQDGTPFDAAAVKFSLERTKATNSYVKATFGLIKDIAVVSPTEVKISLTEPYPAFLSILAQPQSAIVSPAAVEKFGDKFAANPVGTGPFVFKSAQADTNVVLEANPDYFRGAPKLSRIIYRVIPEASTRRLELESGGVDVVQQQGQLSSIAAEDIAALKSNPDVKILEVSSQIIRQLEFNNSKKDGPFADLRVRQAVAHAIDYNGLLNGVFGGTAERVYGPLTTNSWAFDPKIKDLAPNYDPEASKKLLKEAGVDPSTIQLKLYSFQGPLWAAVATYVQANLADIGINATIEQTEFPAYRALQTAGQFDAALDGRQPWYNDPDAHITIGYLSSLANSAMTFRMPEDKALDDLILKAQQTVDVPARTALYHQVQEEIVKRVPGVYLFSPKLIVFQRANVEGLVVNSAPPLNEYWGVSKK</sequence>
<evidence type="ECO:0000256" key="1">
    <source>
        <dbReference type="ARBA" id="ARBA00004418"/>
    </source>
</evidence>
<gene>
    <name evidence="7" type="primary">ddpA_3</name>
    <name evidence="7" type="ORF">DSM25559_1271</name>
</gene>
<dbReference type="SUPFAM" id="SSF53850">
    <property type="entry name" value="Periplasmic binding protein-like II"/>
    <property type="match status" value="1"/>
</dbReference>
<name>A0A1R3TPG4_9HYPH</name>
<dbReference type="GO" id="GO:0043190">
    <property type="term" value="C:ATP-binding cassette (ABC) transporter complex"/>
    <property type="evidence" value="ECO:0007669"/>
    <property type="project" value="InterPro"/>
</dbReference>
<evidence type="ECO:0000313" key="8">
    <source>
        <dbReference type="Proteomes" id="UP000187891"/>
    </source>
</evidence>
<dbReference type="PANTHER" id="PTHR30290">
    <property type="entry name" value="PERIPLASMIC BINDING COMPONENT OF ABC TRANSPORTER"/>
    <property type="match status" value="1"/>
</dbReference>
<evidence type="ECO:0000256" key="2">
    <source>
        <dbReference type="ARBA" id="ARBA00005695"/>
    </source>
</evidence>
<dbReference type="GO" id="GO:0030288">
    <property type="term" value="C:outer membrane-bounded periplasmic space"/>
    <property type="evidence" value="ECO:0007669"/>
    <property type="project" value="UniProtKB-ARBA"/>
</dbReference>
<evidence type="ECO:0000256" key="4">
    <source>
        <dbReference type="ARBA" id="ARBA00022729"/>
    </source>
</evidence>
<dbReference type="AlphaFoldDB" id="A0A1R3TPG4"/>